<feature type="compositionally biased region" description="Acidic residues" evidence="3">
    <location>
        <begin position="40"/>
        <end position="64"/>
    </location>
</feature>
<dbReference type="PROSITE" id="PS51170">
    <property type="entry name" value="CW"/>
    <property type="match status" value="1"/>
</dbReference>
<evidence type="ECO:0000313" key="7">
    <source>
        <dbReference type="Proteomes" id="UP001060164"/>
    </source>
</evidence>
<evidence type="ECO:0000256" key="1">
    <source>
        <dbReference type="ARBA" id="ARBA00022737"/>
    </source>
</evidence>
<feature type="chain" id="PRO_5046879913" evidence="4">
    <location>
        <begin position="25"/>
        <end position="588"/>
    </location>
</feature>
<dbReference type="Pfam" id="PF16472">
    <property type="entry name" value="DUF5050"/>
    <property type="match status" value="1"/>
</dbReference>
<keyword evidence="4" id="KW-0732">Signal</keyword>
<feature type="repeat" description="Cell wall-binding" evidence="2">
    <location>
        <begin position="174"/>
        <end position="193"/>
    </location>
</feature>
<dbReference type="InterPro" id="IPR011042">
    <property type="entry name" value="6-blade_b-propeller_TolB-like"/>
</dbReference>
<organism evidence="6 7">
    <name type="scientific">Ruminococcus gauvreauii</name>
    <dbReference type="NCBI Taxonomy" id="438033"/>
    <lineage>
        <taxon>Bacteria</taxon>
        <taxon>Bacillati</taxon>
        <taxon>Bacillota</taxon>
        <taxon>Clostridia</taxon>
        <taxon>Eubacteriales</taxon>
        <taxon>Oscillospiraceae</taxon>
        <taxon>Ruminococcus</taxon>
    </lineage>
</organism>
<dbReference type="Gene3D" id="2.120.10.30">
    <property type="entry name" value="TolB, C-terminal domain"/>
    <property type="match status" value="1"/>
</dbReference>
<name>A0ABY5VCX1_9FIRM</name>
<accession>A0ABY5VCX1</accession>
<dbReference type="InterPro" id="IPR032485">
    <property type="entry name" value="LRP1-like_beta_prop"/>
</dbReference>
<dbReference type="InterPro" id="IPR018337">
    <property type="entry name" value="Cell_wall/Cho-bd_repeat"/>
</dbReference>
<evidence type="ECO:0000256" key="3">
    <source>
        <dbReference type="SAM" id="MobiDB-lite"/>
    </source>
</evidence>
<dbReference type="Pfam" id="PF01473">
    <property type="entry name" value="Choline_bind_1"/>
    <property type="match status" value="3"/>
</dbReference>
<dbReference type="RefSeq" id="WP_028528155.1">
    <property type="nucleotide sequence ID" value="NZ_CABLBR010000008.1"/>
</dbReference>
<reference evidence="6" key="1">
    <citation type="journal article" date="2022" name="Cell">
        <title>Design, construction, and in vivo augmentation of a complex gut microbiome.</title>
        <authorList>
            <person name="Cheng A.G."/>
            <person name="Ho P.Y."/>
            <person name="Aranda-Diaz A."/>
            <person name="Jain S."/>
            <person name="Yu F.B."/>
            <person name="Meng X."/>
            <person name="Wang M."/>
            <person name="Iakiviak M."/>
            <person name="Nagashima K."/>
            <person name="Zhao A."/>
            <person name="Murugkar P."/>
            <person name="Patil A."/>
            <person name="Atabakhsh K."/>
            <person name="Weakley A."/>
            <person name="Yan J."/>
            <person name="Brumbaugh A.R."/>
            <person name="Higginbottom S."/>
            <person name="Dimas A."/>
            <person name="Shiver A.L."/>
            <person name="Deutschbauer A."/>
            <person name="Neff N."/>
            <person name="Sonnenburg J.L."/>
            <person name="Huang K.C."/>
            <person name="Fischbach M.A."/>
        </authorList>
    </citation>
    <scope>NUCLEOTIDE SEQUENCE</scope>
    <source>
        <strain evidence="6">DSM 19829</strain>
    </source>
</reference>
<dbReference type="SUPFAM" id="SSF69360">
    <property type="entry name" value="Cell wall binding repeat"/>
    <property type="match status" value="1"/>
</dbReference>
<feature type="region of interest" description="Disordered" evidence="3">
    <location>
        <begin position="30"/>
        <end position="75"/>
    </location>
</feature>
<gene>
    <name evidence="6" type="ORF">NQ502_13330</name>
</gene>
<protein>
    <submittedName>
        <fullName evidence="6">DUF5050 domain-containing protein</fullName>
    </submittedName>
</protein>
<dbReference type="Proteomes" id="UP001060164">
    <property type="component" value="Chromosome"/>
</dbReference>
<evidence type="ECO:0000259" key="5">
    <source>
        <dbReference type="Pfam" id="PF16472"/>
    </source>
</evidence>
<sequence length="588" mass="65024">MLKRMGTAALTAALVFSMTVSALAEGMNPDGQGAVLTGEAEQEEMPDTGMEDTELEVPGQEDTDDKVTIPPEEETVEAGVEEITGEPLPEEDADFDEPEETLPEVLPQAEELPEAVSEGVQPRAAASAKKGWASANGKIYYYKNGKKVTGWQTIGGQIFYFIRGGTSEMQGKMLLGWQTISGNTYYFQQQGAYGRKGRMLTGFQNISGKRFYFQRAGVYGRKGRVLLGWQTIGSKKYYFQKAGSKGSKGAMVRGVQTIGGAKYRFASDGHLIGKAGVLGNTASNMLWGGTACYSGGWVYYGWREGIYRVRQDGSDKKALKTVKNRNGFSNLNICNGKLYMVYDKAYGTGGSSRYICSMNLDGSGFREITRGGELASADGWLYFTTYKADNYGFDLQPTGIYKMKLDGSSRKKICTAEANTWVRDITTDGQYVFYHKGGYSRYTLCRVSVDGGAVKTIAGAQLLALDKGKIYYYNRSHGSVCSRTTLFGSFSTLFYVSGNEQIKGANADANYLYAGVYADGIYRYSLKSRTLQRIRNYRNYGGEFYNAGNVFLMDENIPYNGSQSYNFELCLIDKNGKWIKSLHKFFRS</sequence>
<dbReference type="Gene3D" id="2.10.270.10">
    <property type="entry name" value="Cholin Binding"/>
    <property type="match status" value="3"/>
</dbReference>
<keyword evidence="7" id="KW-1185">Reference proteome</keyword>
<keyword evidence="1" id="KW-0677">Repeat</keyword>
<dbReference type="EMBL" id="CP102290">
    <property type="protein sequence ID" value="UWP58360.1"/>
    <property type="molecule type" value="Genomic_DNA"/>
</dbReference>
<proteinExistence type="predicted"/>
<evidence type="ECO:0000256" key="4">
    <source>
        <dbReference type="SAM" id="SignalP"/>
    </source>
</evidence>
<feature type="signal peptide" evidence="4">
    <location>
        <begin position="1"/>
        <end position="24"/>
    </location>
</feature>
<feature type="domain" description="Prolow-density lipoprotein receptor-related protein 1-like beta-propeller" evidence="5">
    <location>
        <begin position="280"/>
        <end position="531"/>
    </location>
</feature>
<evidence type="ECO:0000313" key="6">
    <source>
        <dbReference type="EMBL" id="UWP58360.1"/>
    </source>
</evidence>
<evidence type="ECO:0000256" key="2">
    <source>
        <dbReference type="PROSITE-ProRule" id="PRU00591"/>
    </source>
</evidence>
<dbReference type="SUPFAM" id="SSF63825">
    <property type="entry name" value="YWTD domain"/>
    <property type="match status" value="1"/>
</dbReference>